<evidence type="ECO:0000313" key="14">
    <source>
        <dbReference type="EMBL" id="CAF9909267.1"/>
    </source>
</evidence>
<dbReference type="PANTHER" id="PTHR21257:SF52">
    <property type="entry name" value="DELTA(14)-STEROL REDUCTASE TM7SF2"/>
    <property type="match status" value="1"/>
</dbReference>
<dbReference type="EMBL" id="CAJPDS010000007">
    <property type="protein sequence ID" value="CAF9909267.1"/>
    <property type="molecule type" value="Genomic_DNA"/>
</dbReference>
<evidence type="ECO:0000256" key="8">
    <source>
        <dbReference type="ARBA" id="ARBA00023011"/>
    </source>
</evidence>
<sequence>MSKSERKSVLPAEPSHGYEFGGPIGAFAASLGLPLVCYLAAFLCNEISGCPVPSALHPRSLTLSKLKEEAGWPTDGVLGLASLTVTGWVLAYYLLSLVLYIALPGQEMEGPELRTGGKLKYKFNAFQSAVFTLGLAAVGTAMQSSDFVLWTFIWDNYVQIITANLGIALFLAWFSYYRSFTVNAGNTQKRELAEGGHSGNLVYDWFIGRELNPRVELPVFGVIDIKAFCELRPGMLGWILLDLAFIAHQHKVHGYVSDSILLITGFQSLYVLDAMYMEPAIMTTIDITTDGFGFMLAFGDLVWLPFTYSLQARYLAVYPVNLGILGIIGVLAPQALGYYIFRSANNEKNRFRTDPNDPKVAHLQSIKTAKGTRLLTSGWWGTARHINYLGDWIMAWSYCLPTGIAGYRVLHSSPITNDDLSPANGGLTGGIPIKTEFVQGEAKGWGMIFTYFYILYFAILLVHREMRDEAKCSRKYGSDWEKYKKKVRWRILPGVY</sequence>
<dbReference type="Gene3D" id="1.20.120.1630">
    <property type="match status" value="1"/>
</dbReference>
<dbReference type="PANTHER" id="PTHR21257">
    <property type="entry name" value="DELTA(14)-STEROL REDUCTASE"/>
    <property type="match status" value="1"/>
</dbReference>
<feature type="transmembrane region" description="Helical" evidence="13">
    <location>
        <begin position="444"/>
        <end position="462"/>
    </location>
</feature>
<name>A0A8H3ENL9_9LECA</name>
<keyword evidence="6 13" id="KW-1133">Transmembrane helix</keyword>
<dbReference type="GO" id="GO:0005789">
    <property type="term" value="C:endoplasmic reticulum membrane"/>
    <property type="evidence" value="ECO:0007669"/>
    <property type="project" value="TreeGrafter"/>
</dbReference>
<protein>
    <recommendedName>
        <fullName evidence="13">Delta(14)-sterol reductase</fullName>
    </recommendedName>
    <alternativeName>
        <fullName evidence="13">C-14 sterol reductase</fullName>
    </alternativeName>
    <alternativeName>
        <fullName evidence="13">Sterol C14-reductase</fullName>
    </alternativeName>
</protein>
<evidence type="ECO:0000256" key="9">
    <source>
        <dbReference type="ARBA" id="ARBA00023098"/>
    </source>
</evidence>
<feature type="transmembrane region" description="Helical" evidence="13">
    <location>
        <begin position="123"/>
        <end position="145"/>
    </location>
</feature>
<keyword evidence="11 13" id="KW-1207">Sterol metabolism</keyword>
<keyword evidence="9 13" id="KW-0443">Lipid metabolism</keyword>
<keyword evidence="5 13" id="KW-0752">Steroid biosynthesis</keyword>
<keyword evidence="15" id="KW-1185">Reference proteome</keyword>
<keyword evidence="3 13" id="KW-0444">Lipid biosynthesis</keyword>
<evidence type="ECO:0000313" key="15">
    <source>
        <dbReference type="Proteomes" id="UP000664521"/>
    </source>
</evidence>
<dbReference type="Proteomes" id="UP000664521">
    <property type="component" value="Unassembled WGS sequence"/>
</dbReference>
<organism evidence="14 15">
    <name type="scientific">Heterodermia speciosa</name>
    <dbReference type="NCBI Taxonomy" id="116794"/>
    <lineage>
        <taxon>Eukaryota</taxon>
        <taxon>Fungi</taxon>
        <taxon>Dikarya</taxon>
        <taxon>Ascomycota</taxon>
        <taxon>Pezizomycotina</taxon>
        <taxon>Lecanoromycetes</taxon>
        <taxon>OSLEUM clade</taxon>
        <taxon>Lecanoromycetidae</taxon>
        <taxon>Caliciales</taxon>
        <taxon>Physciaceae</taxon>
        <taxon>Heterodermia</taxon>
    </lineage>
</organism>
<dbReference type="GO" id="GO:0006696">
    <property type="term" value="P:ergosterol biosynthetic process"/>
    <property type="evidence" value="ECO:0007669"/>
    <property type="project" value="TreeGrafter"/>
</dbReference>
<keyword evidence="8 13" id="KW-0756">Sterol biosynthesis</keyword>
<feature type="transmembrane region" description="Helical" evidence="13">
    <location>
        <begin position="20"/>
        <end position="43"/>
    </location>
</feature>
<reference evidence="14" key="1">
    <citation type="submission" date="2021-03" db="EMBL/GenBank/DDBJ databases">
        <authorList>
            <person name="Tagirdzhanova G."/>
        </authorList>
    </citation>
    <scope>NUCLEOTIDE SEQUENCE</scope>
</reference>
<evidence type="ECO:0000256" key="3">
    <source>
        <dbReference type="ARBA" id="ARBA00022516"/>
    </source>
</evidence>
<keyword evidence="7 13" id="KW-0560">Oxidoreductase</keyword>
<evidence type="ECO:0000256" key="5">
    <source>
        <dbReference type="ARBA" id="ARBA00022955"/>
    </source>
</evidence>
<evidence type="ECO:0000256" key="1">
    <source>
        <dbReference type="ARBA" id="ARBA00004141"/>
    </source>
</evidence>
<accession>A0A8H3ENL9</accession>
<dbReference type="InterPro" id="IPR018083">
    <property type="entry name" value="Sterol_reductase_CS"/>
</dbReference>
<comment type="caution">
    <text evidence="14">The sequence shown here is derived from an EMBL/GenBank/DDBJ whole genome shotgun (WGS) entry which is preliminary data.</text>
</comment>
<dbReference type="InterPro" id="IPR001171">
    <property type="entry name" value="ERG24_DHCR-like"/>
</dbReference>
<evidence type="ECO:0000256" key="12">
    <source>
        <dbReference type="ARBA" id="ARBA00023221"/>
    </source>
</evidence>
<proteinExistence type="inferred from homology"/>
<feature type="transmembrane region" description="Helical" evidence="13">
    <location>
        <begin position="157"/>
        <end position="176"/>
    </location>
</feature>
<comment type="similarity">
    <text evidence="2 13">Belongs to the ERG4/ERG24 family.</text>
</comment>
<keyword evidence="10 13" id="KW-0472">Membrane</keyword>
<gene>
    <name evidence="14" type="primary">ERG24</name>
    <name evidence="14" type="ORF">HETSPECPRED_008903</name>
</gene>
<dbReference type="Pfam" id="PF01222">
    <property type="entry name" value="ERG4_ERG24"/>
    <property type="match status" value="1"/>
</dbReference>
<dbReference type="GO" id="GO:0050613">
    <property type="term" value="F:Delta14-sterol reductase activity"/>
    <property type="evidence" value="ECO:0007669"/>
    <property type="project" value="UniProtKB-ARBA"/>
</dbReference>
<dbReference type="OrthoDB" id="10262235at2759"/>
<comment type="subcellular location">
    <subcellularLocation>
        <location evidence="1">Membrane</location>
        <topology evidence="1">Multi-pass membrane protein</topology>
    </subcellularLocation>
</comment>
<keyword evidence="4 13" id="KW-0812">Transmembrane</keyword>
<evidence type="ECO:0000256" key="4">
    <source>
        <dbReference type="ARBA" id="ARBA00022692"/>
    </source>
</evidence>
<keyword evidence="12 13" id="KW-0753">Steroid metabolism</keyword>
<dbReference type="PROSITE" id="PS01018">
    <property type="entry name" value="STEROL_REDUCT_2"/>
    <property type="match status" value="1"/>
</dbReference>
<dbReference type="AlphaFoldDB" id="A0A8H3ENL9"/>
<dbReference type="PROSITE" id="PS01017">
    <property type="entry name" value="STEROL_REDUCT_1"/>
    <property type="match status" value="1"/>
</dbReference>
<evidence type="ECO:0000256" key="13">
    <source>
        <dbReference type="RuleBase" id="RU369120"/>
    </source>
</evidence>
<feature type="transmembrane region" description="Helical" evidence="13">
    <location>
        <begin position="322"/>
        <end position="341"/>
    </location>
</feature>
<evidence type="ECO:0000256" key="6">
    <source>
        <dbReference type="ARBA" id="ARBA00022989"/>
    </source>
</evidence>
<evidence type="ECO:0000256" key="10">
    <source>
        <dbReference type="ARBA" id="ARBA00023136"/>
    </source>
</evidence>
<feature type="transmembrane region" description="Helical" evidence="13">
    <location>
        <begin position="292"/>
        <end position="310"/>
    </location>
</feature>
<feature type="transmembrane region" description="Helical" evidence="13">
    <location>
        <begin position="77"/>
        <end position="103"/>
    </location>
</feature>
<evidence type="ECO:0000256" key="11">
    <source>
        <dbReference type="ARBA" id="ARBA00023166"/>
    </source>
</evidence>
<evidence type="ECO:0000256" key="7">
    <source>
        <dbReference type="ARBA" id="ARBA00023002"/>
    </source>
</evidence>
<evidence type="ECO:0000256" key="2">
    <source>
        <dbReference type="ARBA" id="ARBA00005402"/>
    </source>
</evidence>